<dbReference type="RefSeq" id="WP_315731928.1">
    <property type="nucleotide sequence ID" value="NZ_JAVYII010000002.1"/>
</dbReference>
<evidence type="ECO:0000313" key="2">
    <source>
        <dbReference type="Proteomes" id="UP001268542"/>
    </source>
</evidence>
<evidence type="ECO:0000313" key="1">
    <source>
        <dbReference type="EMBL" id="MDT9592500.1"/>
    </source>
</evidence>
<keyword evidence="2" id="KW-1185">Reference proteome</keyword>
<reference evidence="1 2" key="1">
    <citation type="submission" date="2023-08" db="EMBL/GenBank/DDBJ databases">
        <title>Nocardioides seae sp. nov., a bacterium isolated from a soil.</title>
        <authorList>
            <person name="Wang X."/>
        </authorList>
    </citation>
    <scope>NUCLEOTIDE SEQUENCE [LARGE SCALE GENOMIC DNA]</scope>
    <source>
        <strain evidence="1 2">YZH12</strain>
    </source>
</reference>
<dbReference type="Proteomes" id="UP001268542">
    <property type="component" value="Unassembled WGS sequence"/>
</dbReference>
<gene>
    <name evidence="1" type="ORF">RDV89_05440</name>
</gene>
<comment type="caution">
    <text evidence="1">The sequence shown here is derived from an EMBL/GenBank/DDBJ whole genome shotgun (WGS) entry which is preliminary data.</text>
</comment>
<evidence type="ECO:0008006" key="3">
    <source>
        <dbReference type="Google" id="ProtNLM"/>
    </source>
</evidence>
<sequence>MADGRREVALAQLARELRLAPAGAADLAFLADVDAADLDAVRRHVVAARYARHDHRFERIATLTRMLPAGLAARVAEAALGPLVAARTAGRMEPTEAARLAERLSPAFLADVTTHLDPARAGAIVAALPQPLLVEVGRLLLARGDHLTLGRFVGVMPAAASVRVVADAAPGDLLAIALHAEDAAGLDEVLAALPDTTLLATLAAAADDGGGAAVDLIGLVGRTSTVRLLDLLPDLPRPRQRALAAAVVRAHAWLHVLPALVHVEPVALRTLLSLPEIADPALLGELLGTPTARRP</sequence>
<name>A0ABU3PUP9_9ACTN</name>
<accession>A0ABU3PUP9</accession>
<protein>
    <recommendedName>
        <fullName evidence="3">Magnesium transporter MgtE intracellular domain-containing protein</fullName>
    </recommendedName>
</protein>
<organism evidence="1 2">
    <name type="scientific">Nocardioides imazamoxiresistens</name>
    <dbReference type="NCBI Taxonomy" id="3231893"/>
    <lineage>
        <taxon>Bacteria</taxon>
        <taxon>Bacillati</taxon>
        <taxon>Actinomycetota</taxon>
        <taxon>Actinomycetes</taxon>
        <taxon>Propionibacteriales</taxon>
        <taxon>Nocardioidaceae</taxon>
        <taxon>Nocardioides</taxon>
    </lineage>
</organism>
<proteinExistence type="predicted"/>
<dbReference type="EMBL" id="JAVYII010000002">
    <property type="protein sequence ID" value="MDT9592500.1"/>
    <property type="molecule type" value="Genomic_DNA"/>
</dbReference>